<evidence type="ECO:0000313" key="1">
    <source>
        <dbReference type="EMBL" id="PWA83234.1"/>
    </source>
</evidence>
<gene>
    <name evidence="1" type="ORF">CTI12_AA170180</name>
</gene>
<dbReference type="AlphaFoldDB" id="A0A2U1PBV4"/>
<dbReference type="STRING" id="35608.A0A2U1PBV4"/>
<comment type="caution">
    <text evidence="1">The sequence shown here is derived from an EMBL/GenBank/DDBJ whole genome shotgun (WGS) entry which is preliminary data.</text>
</comment>
<dbReference type="InterPro" id="IPR037119">
    <property type="entry name" value="Haem_oxidase_HugZ-like_sf"/>
</dbReference>
<accession>A0A2U1PBV4</accession>
<evidence type="ECO:0000313" key="2">
    <source>
        <dbReference type="Proteomes" id="UP000245207"/>
    </source>
</evidence>
<name>A0A2U1PBV4_ARTAN</name>
<protein>
    <submittedName>
        <fullName evidence="1">Proton gradient regulation 7</fullName>
    </submittedName>
</protein>
<proteinExistence type="predicted"/>
<dbReference type="Gene3D" id="3.20.180.10">
    <property type="entry name" value="PNP-oxidase-like"/>
    <property type="match status" value="1"/>
</dbReference>
<keyword evidence="2" id="KW-1185">Reference proteome</keyword>
<dbReference type="Proteomes" id="UP000245207">
    <property type="component" value="Unassembled WGS sequence"/>
</dbReference>
<reference evidence="1 2" key="1">
    <citation type="journal article" date="2018" name="Mol. Plant">
        <title>The genome of Artemisia annua provides insight into the evolution of Asteraceae family and artemisinin biosynthesis.</title>
        <authorList>
            <person name="Shen Q."/>
            <person name="Zhang L."/>
            <person name="Liao Z."/>
            <person name="Wang S."/>
            <person name="Yan T."/>
            <person name="Shi P."/>
            <person name="Liu M."/>
            <person name="Fu X."/>
            <person name="Pan Q."/>
            <person name="Wang Y."/>
            <person name="Lv Z."/>
            <person name="Lu X."/>
            <person name="Zhang F."/>
            <person name="Jiang W."/>
            <person name="Ma Y."/>
            <person name="Chen M."/>
            <person name="Hao X."/>
            <person name="Li L."/>
            <person name="Tang Y."/>
            <person name="Lv G."/>
            <person name="Zhou Y."/>
            <person name="Sun X."/>
            <person name="Brodelius P.E."/>
            <person name="Rose J.K.C."/>
            <person name="Tang K."/>
        </authorList>
    </citation>
    <scope>NUCLEOTIDE SEQUENCE [LARGE SCALE GENOMIC DNA]</scope>
    <source>
        <strain evidence="2">cv. Huhao1</strain>
        <tissue evidence="1">Leaf</tissue>
    </source>
</reference>
<dbReference type="EMBL" id="PKPP01001374">
    <property type="protein sequence ID" value="PWA83234.1"/>
    <property type="molecule type" value="Genomic_DNA"/>
</dbReference>
<dbReference type="OrthoDB" id="2138282at2759"/>
<sequence>MSTRSVDADDCQDGVAISSHNYTLASPDTLRDCARHLLHDIKTHNMRRSPLQQHLRRLICRDAKMAWVDRLGFDIQIYSPDNEL</sequence>
<organism evidence="1 2">
    <name type="scientific">Artemisia annua</name>
    <name type="common">Sweet wormwood</name>
    <dbReference type="NCBI Taxonomy" id="35608"/>
    <lineage>
        <taxon>Eukaryota</taxon>
        <taxon>Viridiplantae</taxon>
        <taxon>Streptophyta</taxon>
        <taxon>Embryophyta</taxon>
        <taxon>Tracheophyta</taxon>
        <taxon>Spermatophyta</taxon>
        <taxon>Magnoliopsida</taxon>
        <taxon>eudicotyledons</taxon>
        <taxon>Gunneridae</taxon>
        <taxon>Pentapetalae</taxon>
        <taxon>asterids</taxon>
        <taxon>campanulids</taxon>
        <taxon>Asterales</taxon>
        <taxon>Asteraceae</taxon>
        <taxon>Asteroideae</taxon>
        <taxon>Anthemideae</taxon>
        <taxon>Artemisiinae</taxon>
        <taxon>Artemisia</taxon>
    </lineage>
</organism>